<evidence type="ECO:0000313" key="1">
    <source>
        <dbReference type="EMBL" id="SVD10598.1"/>
    </source>
</evidence>
<dbReference type="SUPFAM" id="SSF54523">
    <property type="entry name" value="Pili subunits"/>
    <property type="match status" value="1"/>
</dbReference>
<accession>A0A382SN48</accession>
<protein>
    <recommendedName>
        <fullName evidence="2">Type II secretion system protein GspG C-terminal domain-containing protein</fullName>
    </recommendedName>
</protein>
<feature type="non-terminal residue" evidence="1">
    <location>
        <position position="76"/>
    </location>
</feature>
<proteinExistence type="predicted"/>
<organism evidence="1">
    <name type="scientific">marine metagenome</name>
    <dbReference type="NCBI Taxonomy" id="408172"/>
    <lineage>
        <taxon>unclassified sequences</taxon>
        <taxon>metagenomes</taxon>
        <taxon>ecological metagenomes</taxon>
    </lineage>
</organism>
<gene>
    <name evidence="1" type="ORF">METZ01_LOCUS363452</name>
</gene>
<dbReference type="InterPro" id="IPR045584">
    <property type="entry name" value="Pilin-like"/>
</dbReference>
<dbReference type="EMBL" id="UINC01129893">
    <property type="protein sequence ID" value="SVD10598.1"/>
    <property type="molecule type" value="Genomic_DNA"/>
</dbReference>
<sequence>MVMVIIGILASVSIPRFANIVRQSEAASEQGVLISMVAALDTYSHEKYIDNGVQSWPTNPFDALNKVPPAFDQSGT</sequence>
<evidence type="ECO:0008006" key="2">
    <source>
        <dbReference type="Google" id="ProtNLM"/>
    </source>
</evidence>
<dbReference type="Gene3D" id="3.30.700.10">
    <property type="entry name" value="Glycoprotein, Type 4 Pilin"/>
    <property type="match status" value="1"/>
</dbReference>
<reference evidence="1" key="1">
    <citation type="submission" date="2018-05" db="EMBL/GenBank/DDBJ databases">
        <authorList>
            <person name="Lanie J.A."/>
            <person name="Ng W.-L."/>
            <person name="Kazmierczak K.M."/>
            <person name="Andrzejewski T.M."/>
            <person name="Davidsen T.M."/>
            <person name="Wayne K.J."/>
            <person name="Tettelin H."/>
            <person name="Glass J.I."/>
            <person name="Rusch D."/>
            <person name="Podicherti R."/>
            <person name="Tsui H.-C.T."/>
            <person name="Winkler M.E."/>
        </authorList>
    </citation>
    <scope>NUCLEOTIDE SEQUENCE</scope>
</reference>
<dbReference type="AlphaFoldDB" id="A0A382SN48"/>
<name>A0A382SN48_9ZZZZ</name>